<evidence type="ECO:0000313" key="3">
    <source>
        <dbReference type="Proteomes" id="UP000282574"/>
    </source>
</evidence>
<dbReference type="EMBL" id="RSCK01000029">
    <property type="protein sequence ID" value="RUT11250.1"/>
    <property type="molecule type" value="Genomic_DNA"/>
</dbReference>
<protein>
    <submittedName>
        <fullName evidence="2">DDE transposase</fullName>
    </submittedName>
</protein>
<gene>
    <name evidence="2" type="ORF">DSM107010_35190</name>
</gene>
<dbReference type="Pfam" id="PF13546">
    <property type="entry name" value="DDE_5"/>
    <property type="match status" value="1"/>
</dbReference>
<dbReference type="RefSeq" id="WP_106167343.1">
    <property type="nucleotide sequence ID" value="NZ_RSCK01000029.1"/>
</dbReference>
<evidence type="ECO:0000313" key="2">
    <source>
        <dbReference type="EMBL" id="RUT11250.1"/>
    </source>
</evidence>
<comment type="caution">
    <text evidence="2">The sequence shown here is derived from an EMBL/GenBank/DDBJ whole genome shotgun (WGS) entry which is preliminary data.</text>
</comment>
<dbReference type="InterPro" id="IPR038721">
    <property type="entry name" value="IS701-like_DDE_dom"/>
</dbReference>
<dbReference type="NCBIfam" id="NF033540">
    <property type="entry name" value="transpos_IS701"/>
    <property type="match status" value="1"/>
</dbReference>
<keyword evidence="3" id="KW-1185">Reference proteome</keyword>
<accession>A0AB37UIP3</accession>
<dbReference type="InterPro" id="IPR012337">
    <property type="entry name" value="RNaseH-like_sf"/>
</dbReference>
<dbReference type="AlphaFoldDB" id="A0AB37UIP3"/>
<feature type="domain" description="Transposase IS701-like DDE" evidence="1">
    <location>
        <begin position="34"/>
        <end position="228"/>
    </location>
</feature>
<dbReference type="InterPro" id="IPR039365">
    <property type="entry name" value="IS701-like"/>
</dbReference>
<dbReference type="SUPFAM" id="SSF53098">
    <property type="entry name" value="Ribonuclease H-like"/>
    <property type="match status" value="1"/>
</dbReference>
<dbReference type="PANTHER" id="PTHR33627">
    <property type="entry name" value="TRANSPOSASE"/>
    <property type="match status" value="1"/>
</dbReference>
<organism evidence="2 3">
    <name type="scientific">Chroococcidiopsis cubana SAG 39.79</name>
    <dbReference type="NCBI Taxonomy" id="388085"/>
    <lineage>
        <taxon>Bacteria</taxon>
        <taxon>Bacillati</taxon>
        <taxon>Cyanobacteriota</taxon>
        <taxon>Cyanophyceae</taxon>
        <taxon>Chroococcidiopsidales</taxon>
        <taxon>Chroococcidiopsidaceae</taxon>
        <taxon>Chroococcidiopsis</taxon>
    </lineage>
</organism>
<dbReference type="Proteomes" id="UP000282574">
    <property type="component" value="Unassembled WGS sequence"/>
</dbReference>
<reference evidence="2 3" key="1">
    <citation type="journal article" date="2019" name="Genome Biol. Evol.">
        <title>Day and night: Metabolic profiles and evolutionary relationships of six axenic non-marine cyanobacteria.</title>
        <authorList>
            <person name="Will S.E."/>
            <person name="Henke P."/>
            <person name="Boedeker C."/>
            <person name="Huang S."/>
            <person name="Brinkmann H."/>
            <person name="Rohde M."/>
            <person name="Jarek M."/>
            <person name="Friedl T."/>
            <person name="Seufert S."/>
            <person name="Schumacher M."/>
            <person name="Overmann J."/>
            <person name="Neumann-Schaal M."/>
            <person name="Petersen J."/>
        </authorList>
    </citation>
    <scope>NUCLEOTIDE SEQUENCE [LARGE SCALE GENOMIC DNA]</scope>
    <source>
        <strain evidence="2 3">SAG 39.79</strain>
    </source>
</reference>
<name>A0AB37UIP3_9CYAN</name>
<dbReference type="PANTHER" id="PTHR33627:SF1">
    <property type="entry name" value="TRANSPOSASE"/>
    <property type="match status" value="1"/>
</dbReference>
<proteinExistence type="predicted"/>
<evidence type="ECO:0000259" key="1">
    <source>
        <dbReference type="Pfam" id="PF13546"/>
    </source>
</evidence>
<sequence length="308" mass="35979">MVEPRQSRATVEFVDKYCQTYQNLFGDVRNFEYFKFLHIGMMSELPRKSLPEIARTVGLKDGQGLHHLLRDAIWDVKELREMRLWLTKVTIGDQPITVCIDETGDEKKGKSTDYVAKQYIGNLGRTGNGIVSVNAYAVVDNITYPLLFKVFKPRSQLKEKDLYKTKPQLAVEILRELLDFGFNISLVLADRLYGESGDVVGLLVEQKLPFIVAIRSNHVVWLSPHQRVRYNRWYAYEQKLSHRSSETRYIREIIFGKRRELRYFEITKSDSKPDSSNTWFIMTNIQSKIQQVLGQLYSLRNWVEMSLP</sequence>